<evidence type="ECO:0008006" key="5">
    <source>
        <dbReference type="Google" id="ProtNLM"/>
    </source>
</evidence>
<sequence length="185" mass="18095">MRAISLAATALVTASALTLAAPTAQAAVTAEGDITSFGFSVTPSTIAAGGQVTLKVDDCDSEATATSGVFDMVKIPKGQTATATVDWDAKPGAMYTVTFDCGGEKGTTDLTIATGGGSTGGSSTGGMSTGGTHTGGTHHRGVKAGIGGSLSDLDFGEIALGAALIAGALGSAYYWARRRPAGDDA</sequence>
<evidence type="ECO:0000256" key="2">
    <source>
        <dbReference type="SAM" id="SignalP"/>
    </source>
</evidence>
<protein>
    <recommendedName>
        <fullName evidence="5">Lipoprotein</fullName>
    </recommendedName>
</protein>
<feature type="transmembrane region" description="Helical" evidence="1">
    <location>
        <begin position="158"/>
        <end position="176"/>
    </location>
</feature>
<gene>
    <name evidence="3" type="ORF">ACFQVC_36210</name>
</gene>
<keyword evidence="1" id="KW-0812">Transmembrane</keyword>
<evidence type="ECO:0000256" key="1">
    <source>
        <dbReference type="SAM" id="Phobius"/>
    </source>
</evidence>
<dbReference type="Proteomes" id="UP001596523">
    <property type="component" value="Unassembled WGS sequence"/>
</dbReference>
<accession>A0ABW2JTY4</accession>
<organism evidence="3 4">
    <name type="scientific">Streptomyces monticola</name>
    <dbReference type="NCBI Taxonomy" id="2666263"/>
    <lineage>
        <taxon>Bacteria</taxon>
        <taxon>Bacillati</taxon>
        <taxon>Actinomycetota</taxon>
        <taxon>Actinomycetes</taxon>
        <taxon>Kitasatosporales</taxon>
        <taxon>Streptomycetaceae</taxon>
        <taxon>Streptomyces</taxon>
    </lineage>
</organism>
<reference evidence="4" key="1">
    <citation type="journal article" date="2019" name="Int. J. Syst. Evol. Microbiol.">
        <title>The Global Catalogue of Microorganisms (GCM) 10K type strain sequencing project: providing services to taxonomists for standard genome sequencing and annotation.</title>
        <authorList>
            <consortium name="The Broad Institute Genomics Platform"/>
            <consortium name="The Broad Institute Genome Sequencing Center for Infectious Disease"/>
            <person name="Wu L."/>
            <person name="Ma J."/>
        </authorList>
    </citation>
    <scope>NUCLEOTIDE SEQUENCE [LARGE SCALE GENOMIC DNA]</scope>
    <source>
        <strain evidence="4">SYNS20</strain>
    </source>
</reference>
<evidence type="ECO:0000313" key="4">
    <source>
        <dbReference type="Proteomes" id="UP001596523"/>
    </source>
</evidence>
<name>A0ABW2JTY4_9ACTN</name>
<feature type="signal peptide" evidence="2">
    <location>
        <begin position="1"/>
        <end position="26"/>
    </location>
</feature>
<proteinExistence type="predicted"/>
<dbReference type="RefSeq" id="WP_381838755.1">
    <property type="nucleotide sequence ID" value="NZ_JBHTCF010000023.1"/>
</dbReference>
<evidence type="ECO:0000313" key="3">
    <source>
        <dbReference type="EMBL" id="MFC7309645.1"/>
    </source>
</evidence>
<feature type="chain" id="PRO_5047108111" description="Lipoprotein" evidence="2">
    <location>
        <begin position="27"/>
        <end position="185"/>
    </location>
</feature>
<comment type="caution">
    <text evidence="3">The sequence shown here is derived from an EMBL/GenBank/DDBJ whole genome shotgun (WGS) entry which is preliminary data.</text>
</comment>
<keyword evidence="4" id="KW-1185">Reference proteome</keyword>
<keyword evidence="1" id="KW-0472">Membrane</keyword>
<dbReference type="EMBL" id="JBHTCF010000023">
    <property type="protein sequence ID" value="MFC7309645.1"/>
    <property type="molecule type" value="Genomic_DNA"/>
</dbReference>
<keyword evidence="2" id="KW-0732">Signal</keyword>
<keyword evidence="1" id="KW-1133">Transmembrane helix</keyword>